<comment type="pathway">
    <text evidence="2">Secondary metabolite biosynthesis.</text>
</comment>
<dbReference type="PROSITE" id="PS00086">
    <property type="entry name" value="CYTOCHROME_P450"/>
    <property type="match status" value="1"/>
</dbReference>
<organism evidence="12 13">
    <name type="scientific">Cristinia sonorae</name>
    <dbReference type="NCBI Taxonomy" id="1940300"/>
    <lineage>
        <taxon>Eukaryota</taxon>
        <taxon>Fungi</taxon>
        <taxon>Dikarya</taxon>
        <taxon>Basidiomycota</taxon>
        <taxon>Agaricomycotina</taxon>
        <taxon>Agaricomycetes</taxon>
        <taxon>Agaricomycetidae</taxon>
        <taxon>Agaricales</taxon>
        <taxon>Pleurotineae</taxon>
        <taxon>Stephanosporaceae</taxon>
        <taxon>Cristinia</taxon>
    </lineage>
</organism>
<evidence type="ECO:0000256" key="9">
    <source>
        <dbReference type="PIRSR" id="PIRSR602401-1"/>
    </source>
</evidence>
<reference evidence="12" key="1">
    <citation type="journal article" date="2021" name="New Phytol.">
        <title>Evolutionary innovations through gain and loss of genes in the ectomycorrhizal Boletales.</title>
        <authorList>
            <person name="Wu G."/>
            <person name="Miyauchi S."/>
            <person name="Morin E."/>
            <person name="Kuo A."/>
            <person name="Drula E."/>
            <person name="Varga T."/>
            <person name="Kohler A."/>
            <person name="Feng B."/>
            <person name="Cao Y."/>
            <person name="Lipzen A."/>
            <person name="Daum C."/>
            <person name="Hundley H."/>
            <person name="Pangilinan J."/>
            <person name="Johnson J."/>
            <person name="Barry K."/>
            <person name="LaButti K."/>
            <person name="Ng V."/>
            <person name="Ahrendt S."/>
            <person name="Min B."/>
            <person name="Choi I.G."/>
            <person name="Park H."/>
            <person name="Plett J.M."/>
            <person name="Magnuson J."/>
            <person name="Spatafora J.W."/>
            <person name="Nagy L.G."/>
            <person name="Henrissat B."/>
            <person name="Grigoriev I.V."/>
            <person name="Yang Z.L."/>
            <person name="Xu J."/>
            <person name="Martin F.M."/>
        </authorList>
    </citation>
    <scope>NUCLEOTIDE SEQUENCE</scope>
    <source>
        <strain evidence="12">KKN 215</strain>
    </source>
</reference>
<feature type="signal peptide" evidence="11">
    <location>
        <begin position="1"/>
        <end position="17"/>
    </location>
</feature>
<gene>
    <name evidence="12" type="ORF">BXZ70DRAFT_888761</name>
</gene>
<dbReference type="GO" id="GO:0005506">
    <property type="term" value="F:iron ion binding"/>
    <property type="evidence" value="ECO:0007669"/>
    <property type="project" value="InterPro"/>
</dbReference>
<protein>
    <submittedName>
        <fullName evidence="12">Cytochrome P450</fullName>
    </submittedName>
</protein>
<dbReference type="SUPFAM" id="SSF48264">
    <property type="entry name" value="Cytochrome P450"/>
    <property type="match status" value="1"/>
</dbReference>
<dbReference type="PANTHER" id="PTHR46300:SF7">
    <property type="entry name" value="P450, PUTATIVE (EUROFUNG)-RELATED"/>
    <property type="match status" value="1"/>
</dbReference>
<evidence type="ECO:0000313" key="13">
    <source>
        <dbReference type="Proteomes" id="UP000813824"/>
    </source>
</evidence>
<evidence type="ECO:0000256" key="11">
    <source>
        <dbReference type="SAM" id="SignalP"/>
    </source>
</evidence>
<dbReference type="GO" id="GO:0016705">
    <property type="term" value="F:oxidoreductase activity, acting on paired donors, with incorporation or reduction of molecular oxygen"/>
    <property type="evidence" value="ECO:0007669"/>
    <property type="project" value="InterPro"/>
</dbReference>
<keyword evidence="5 9" id="KW-0479">Metal-binding</keyword>
<evidence type="ECO:0000256" key="2">
    <source>
        <dbReference type="ARBA" id="ARBA00005179"/>
    </source>
</evidence>
<dbReference type="Gene3D" id="1.10.630.10">
    <property type="entry name" value="Cytochrome P450"/>
    <property type="match status" value="1"/>
</dbReference>
<keyword evidence="11" id="KW-0732">Signal</keyword>
<evidence type="ECO:0000256" key="3">
    <source>
        <dbReference type="ARBA" id="ARBA00010617"/>
    </source>
</evidence>
<comment type="similarity">
    <text evidence="3 10">Belongs to the cytochrome P450 family.</text>
</comment>
<evidence type="ECO:0000256" key="10">
    <source>
        <dbReference type="RuleBase" id="RU000461"/>
    </source>
</evidence>
<dbReference type="InterPro" id="IPR017972">
    <property type="entry name" value="Cyt_P450_CS"/>
</dbReference>
<evidence type="ECO:0000256" key="8">
    <source>
        <dbReference type="ARBA" id="ARBA00023033"/>
    </source>
</evidence>
<keyword evidence="6 10" id="KW-0560">Oxidoreductase</keyword>
<accession>A0A8K0UTF3</accession>
<evidence type="ECO:0000256" key="1">
    <source>
        <dbReference type="ARBA" id="ARBA00001971"/>
    </source>
</evidence>
<keyword evidence="4 9" id="KW-0349">Heme</keyword>
<dbReference type="GO" id="GO:0020037">
    <property type="term" value="F:heme binding"/>
    <property type="evidence" value="ECO:0007669"/>
    <property type="project" value="InterPro"/>
</dbReference>
<comment type="caution">
    <text evidence="12">The sequence shown here is derived from an EMBL/GenBank/DDBJ whole genome shotgun (WGS) entry which is preliminary data.</text>
</comment>
<dbReference type="PANTHER" id="PTHR46300">
    <property type="entry name" value="P450, PUTATIVE (EUROFUNG)-RELATED-RELATED"/>
    <property type="match status" value="1"/>
</dbReference>
<comment type="cofactor">
    <cofactor evidence="1 9">
        <name>heme</name>
        <dbReference type="ChEBI" id="CHEBI:30413"/>
    </cofactor>
</comment>
<dbReference type="InterPro" id="IPR050364">
    <property type="entry name" value="Cytochrome_P450_fung"/>
</dbReference>
<keyword evidence="7 9" id="KW-0408">Iron</keyword>
<sequence>MDGLLVLAVLTVALTVALYRQKPKGPHPPGPPGIPLIGNILPVEFPWETIRRWGKQYGPFIRIRLLGTPAYVINSVEVAIELLEKRSTAYSQRIPMPMIKLSGMDEGGLYETNPTRLRHARRLVASGVSARELESYRPQIRSHINTLLGRFLNTPDRFFDHIFHLPEEILMDITYGYTSKGHGDPFLKEAEKWILNFASASSVSLYLVNWVPMLNLLPGWLPGTGFKHIAAASKKQADDFGEEAYQLALKAGKNGAGKASVVSKAVSSEEPFEKHVIVKSATQMVTGGADTGVSTLQSFMLAMTLNPDIQLKAQEEIDRIVGHDRLPAYTDRPNLPYVDAIFRELMRWRPPVPLVPRSMAQDDVYNGYFVPNGAFVFVNAWAMLHDEDKFPDHDTFNPDRWMDTSITKDKDSLYIGFGFGRRECPGKLLAMELVFTSIANILAVFNVTKARDAHGNLIIPPADYTSGAITAPIPFKCDIKPRSKSALKLLRAPLDDQTT</sequence>
<name>A0A8K0UTF3_9AGAR</name>
<dbReference type="GO" id="GO:0004497">
    <property type="term" value="F:monooxygenase activity"/>
    <property type="evidence" value="ECO:0007669"/>
    <property type="project" value="UniProtKB-KW"/>
</dbReference>
<evidence type="ECO:0000256" key="5">
    <source>
        <dbReference type="ARBA" id="ARBA00022723"/>
    </source>
</evidence>
<dbReference type="PRINTS" id="PR00463">
    <property type="entry name" value="EP450I"/>
</dbReference>
<evidence type="ECO:0000313" key="12">
    <source>
        <dbReference type="EMBL" id="KAH8103808.1"/>
    </source>
</evidence>
<dbReference type="InterPro" id="IPR001128">
    <property type="entry name" value="Cyt_P450"/>
</dbReference>
<dbReference type="OrthoDB" id="1055148at2759"/>
<dbReference type="CDD" id="cd11065">
    <property type="entry name" value="CYP64-like"/>
    <property type="match status" value="1"/>
</dbReference>
<keyword evidence="8 10" id="KW-0503">Monooxygenase</keyword>
<dbReference type="Pfam" id="PF00067">
    <property type="entry name" value="p450"/>
    <property type="match status" value="1"/>
</dbReference>
<dbReference type="Proteomes" id="UP000813824">
    <property type="component" value="Unassembled WGS sequence"/>
</dbReference>
<keyword evidence="13" id="KW-1185">Reference proteome</keyword>
<evidence type="ECO:0000256" key="7">
    <source>
        <dbReference type="ARBA" id="ARBA00023004"/>
    </source>
</evidence>
<evidence type="ECO:0000256" key="6">
    <source>
        <dbReference type="ARBA" id="ARBA00023002"/>
    </source>
</evidence>
<evidence type="ECO:0000256" key="4">
    <source>
        <dbReference type="ARBA" id="ARBA00022617"/>
    </source>
</evidence>
<feature type="binding site" description="axial binding residue" evidence="9">
    <location>
        <position position="424"/>
    </location>
    <ligand>
        <name>heme</name>
        <dbReference type="ChEBI" id="CHEBI:30413"/>
    </ligand>
    <ligandPart>
        <name>Fe</name>
        <dbReference type="ChEBI" id="CHEBI:18248"/>
    </ligandPart>
</feature>
<proteinExistence type="inferred from homology"/>
<dbReference type="InterPro" id="IPR036396">
    <property type="entry name" value="Cyt_P450_sf"/>
</dbReference>
<feature type="chain" id="PRO_5035446689" evidence="11">
    <location>
        <begin position="18"/>
        <end position="499"/>
    </location>
</feature>
<dbReference type="AlphaFoldDB" id="A0A8K0UTF3"/>
<dbReference type="InterPro" id="IPR002401">
    <property type="entry name" value="Cyt_P450_E_grp-I"/>
</dbReference>
<dbReference type="EMBL" id="JAEVFJ010000006">
    <property type="protein sequence ID" value="KAH8103808.1"/>
    <property type="molecule type" value="Genomic_DNA"/>
</dbReference>